<evidence type="ECO:0000256" key="2">
    <source>
        <dbReference type="SAM" id="Phobius"/>
    </source>
</evidence>
<evidence type="ECO:0000259" key="3">
    <source>
        <dbReference type="Pfam" id="PF02517"/>
    </source>
</evidence>
<dbReference type="PANTHER" id="PTHR36435:SF6">
    <property type="entry name" value="ABORTIVE INFECTION PROTEIN"/>
    <property type="match status" value="1"/>
</dbReference>
<feature type="transmembrane region" description="Helical" evidence="2">
    <location>
        <begin position="143"/>
        <end position="167"/>
    </location>
</feature>
<organism evidence="5 7">
    <name type="scientific">Ligilactobacillus animalis</name>
    <dbReference type="NCBI Taxonomy" id="1605"/>
    <lineage>
        <taxon>Bacteria</taxon>
        <taxon>Bacillati</taxon>
        <taxon>Bacillota</taxon>
        <taxon>Bacilli</taxon>
        <taxon>Lactobacillales</taxon>
        <taxon>Lactobacillaceae</taxon>
        <taxon>Ligilactobacillus</taxon>
    </lineage>
</organism>
<dbReference type="Proteomes" id="UP001238155">
    <property type="component" value="Chromosome"/>
</dbReference>
<protein>
    <submittedName>
        <fullName evidence="4">Exosortase E/protease, VPEID-CTERM system, xrtE</fullName>
    </submittedName>
    <submittedName>
        <fullName evidence="5">Type II CAAX endopeptidase family protein</fullName>
    </submittedName>
</protein>
<keyword evidence="6" id="KW-1185">Reference proteome</keyword>
<dbReference type="InterPro" id="IPR052710">
    <property type="entry name" value="CAAX_protease"/>
</dbReference>
<dbReference type="InterPro" id="IPR003675">
    <property type="entry name" value="Rce1/LyrA-like_dom"/>
</dbReference>
<reference evidence="5" key="2">
    <citation type="submission" date="2023-04" db="EMBL/GenBank/DDBJ databases">
        <title>Four porcine-derived lactic acid bacteria strains analyses and their evaluation as potential probiotics based on genomics.</title>
        <authorList>
            <person name="Niu D."/>
        </authorList>
    </citation>
    <scope>NUCLEOTIDE SEQUENCE</scope>
    <source>
        <strain evidence="5">ZSB1</strain>
    </source>
</reference>
<feature type="transmembrane region" description="Helical" evidence="2">
    <location>
        <begin position="34"/>
        <end position="54"/>
    </location>
</feature>
<keyword evidence="2" id="KW-0472">Membrane</keyword>
<evidence type="ECO:0000313" key="4">
    <source>
        <dbReference type="EMBL" id="KDA46436.1"/>
    </source>
</evidence>
<feature type="transmembrane region" description="Helical" evidence="2">
    <location>
        <begin position="75"/>
        <end position="92"/>
    </location>
</feature>
<evidence type="ECO:0000313" key="6">
    <source>
        <dbReference type="Proteomes" id="UP000027129"/>
    </source>
</evidence>
<dbReference type="EMBL" id="JMHU01000004">
    <property type="protein sequence ID" value="KDA46436.1"/>
    <property type="molecule type" value="Genomic_DNA"/>
</dbReference>
<keyword evidence="2" id="KW-0812">Transmembrane</keyword>
<reference evidence="4 6" key="1">
    <citation type="submission" date="2014-04" db="EMBL/GenBank/DDBJ databases">
        <title>Draft Genome Sequence of Lactobacillus animalis 381-IL-28.</title>
        <authorList>
            <person name="Sturino J.M."/>
            <person name="Rajendran M."/>
            <person name="Altermann E."/>
        </authorList>
    </citation>
    <scope>NUCLEOTIDE SEQUENCE [LARGE SCALE GENOMIC DNA]</scope>
    <source>
        <strain evidence="4 6">381-IL-28</strain>
    </source>
</reference>
<name>A0AAJ6FX22_9LACO</name>
<gene>
    <name evidence="4" type="ORF">Lani381_0456</name>
    <name evidence="5" type="ORF">QFF56_06610</name>
</gene>
<feature type="transmembrane region" description="Helical" evidence="2">
    <location>
        <begin position="7"/>
        <end position="28"/>
    </location>
</feature>
<dbReference type="GO" id="GO:0004175">
    <property type="term" value="F:endopeptidase activity"/>
    <property type="evidence" value="ECO:0007669"/>
    <property type="project" value="UniProtKB-ARBA"/>
</dbReference>
<dbReference type="Pfam" id="PF02517">
    <property type="entry name" value="Rce1-like"/>
    <property type="match status" value="1"/>
</dbReference>
<feature type="transmembrane region" description="Helical" evidence="2">
    <location>
        <begin position="112"/>
        <end position="131"/>
    </location>
</feature>
<dbReference type="AlphaFoldDB" id="A0AAJ6FX22"/>
<comment type="similarity">
    <text evidence="1">Belongs to the UPF0177 family.</text>
</comment>
<feature type="domain" description="CAAX prenyl protease 2/Lysostaphin resistance protein A-like" evidence="3">
    <location>
        <begin position="122"/>
        <end position="206"/>
    </location>
</feature>
<proteinExistence type="inferred from homology"/>
<evidence type="ECO:0000313" key="5">
    <source>
        <dbReference type="EMBL" id="WHQ79631.1"/>
    </source>
</evidence>
<sequence>MKKQLQLNSLVILSIYCSTMTLAPLLWVIFKNAWYYPAVTVLNLIGCGTLLYLAHEFPFKDRFLRTPKKLALRQEIYYIIFGTLALVLLQWLSSYIEIKFLGQPSYSANTGYLLTVLAKYPYYLVNIVIFAPIMEEFVFRKVLFADLGSVIDPIGAALASSLLFSLAHQDGHYLTYAGIGLVLCLLYARTGRLRIPILAHSLMNLLIILSAW</sequence>
<dbReference type="PANTHER" id="PTHR36435">
    <property type="entry name" value="SLR1288 PROTEIN"/>
    <property type="match status" value="1"/>
</dbReference>
<feature type="transmembrane region" description="Helical" evidence="2">
    <location>
        <begin position="173"/>
        <end position="188"/>
    </location>
</feature>
<evidence type="ECO:0000256" key="1">
    <source>
        <dbReference type="ARBA" id="ARBA00009067"/>
    </source>
</evidence>
<evidence type="ECO:0000313" key="7">
    <source>
        <dbReference type="Proteomes" id="UP001238155"/>
    </source>
</evidence>
<dbReference type="GO" id="GO:0080120">
    <property type="term" value="P:CAAX-box protein maturation"/>
    <property type="evidence" value="ECO:0007669"/>
    <property type="project" value="UniProtKB-ARBA"/>
</dbReference>
<dbReference type="RefSeq" id="WP_035447367.1">
    <property type="nucleotide sequence ID" value="NZ_CAJKXD010000002.1"/>
</dbReference>
<dbReference type="EMBL" id="CP123751">
    <property type="protein sequence ID" value="WHQ79631.1"/>
    <property type="molecule type" value="Genomic_DNA"/>
</dbReference>
<keyword evidence="2" id="KW-1133">Transmembrane helix</keyword>
<accession>A0AAJ6FX22</accession>
<dbReference type="Proteomes" id="UP000027129">
    <property type="component" value="Unassembled WGS sequence"/>
</dbReference>